<feature type="domain" description="TrwC relaxase" evidence="2">
    <location>
        <begin position="40"/>
        <end position="347"/>
    </location>
</feature>
<dbReference type="InterPro" id="IPR014862">
    <property type="entry name" value="TrwC"/>
</dbReference>
<dbReference type="Pfam" id="PF13604">
    <property type="entry name" value="AAA_30"/>
    <property type="match status" value="1"/>
</dbReference>
<sequence length="1057" mass="116536">MITYRKITAEGAGKLLLAYLREHNLAPDHDVRVDKNKARDVESGARLNSYYTGREGRGAWAPEIGERIASALGIDVAKPPKDQGIINLLECKRADTGEKWAGDHANRKLSGFDFTSAPHKSVTLAAEFAATSEEQALIWQAIHMANDQAMALIAKEVGIARRGKGGTGLVEAGEVAWISFRHYTARPALHIQDGPGGATASVEVPVPGDPQAHIHNVMFNAVATESGHLGSLDSKRITKATSHLYGAYFQAHLASLLRDLGIEVHPDERGKAVVIKDIPKNVCEAFSKRSRQAEQQAKAFVKRQGGDWSTLSADQKFKILHQANLAYRSKKYDGTNDREIWREEAAELGWKHETVLTDAKARALTDTERFEMAYEIAARLLADEFRTAAVLDRDVFRTHAAHGLIASGIRAAEDVDQVVELIMARGIMVEGSHAYFIEEEQDGRARLTTTEQVALEKELARLAGLSARTKQGMLTDRQIAEAIKASGLDFERDPDHGRAQKAAIWAMGSAGGMALTIGAAGSGKTALLTPLVSAWQGDGREVVGAAMAWRQADALKDAGIERTFAIATLLRGIEDGSVGLTSKSVLVIDEISQVAPRQLLKILQYQQQVGFALRTLGDREQAQAIEAGDSVEILNRVLPQEAQPQITGTIRQKTAHARRIATMFRSEGRDLSRSEDEQRAADVQRARMAIDLKRKDGMLSLVGGDHQQVVDEIADLYIRRRDLLRAAGATRGITMSAPTNTDVMDLSLAVRVRLRERGEIGAEEIIRPAIDQRGETFDLPISRGDRVRLFARTSCQIDTSHGKRWKSLGSNGDFVDVEGWNDKGIVLRNRSGTSGTVPWTALADNRTGRIRLGSGHAMTIDSAQGITSDEHINAMPRGSSAMTGFTAYVAESRHVHRCFTRVAEAPLREAEAFSRALGDKAPVTIDDLYNRLASDMGRHPYKALGIDLVKERLTHEKQTSRWIRQNHDNEQASREGQTPGEGWRRDHEEKPLRDVTQRHWDDIDRRLRRAGYSMQRSMEQIRRQQSNHESPVPSTGHPGRPQRRPQAGVASGHDTDR</sequence>
<gene>
    <name evidence="3" type="ORF">HLH33_09840</name>
</gene>
<dbReference type="AlphaFoldDB" id="A0A7W4I5K8"/>
<comment type="caution">
    <text evidence="3">The sequence shown here is derived from an EMBL/GenBank/DDBJ whole genome shotgun (WGS) entry which is preliminary data.</text>
</comment>
<feature type="region of interest" description="Disordered" evidence="1">
    <location>
        <begin position="1011"/>
        <end position="1057"/>
    </location>
</feature>
<dbReference type="Pfam" id="PF08751">
    <property type="entry name" value="TrwC"/>
    <property type="match status" value="1"/>
</dbReference>
<reference evidence="3 4" key="1">
    <citation type="submission" date="2020-04" db="EMBL/GenBank/DDBJ databases">
        <title>Description of novel Gluconacetobacter.</title>
        <authorList>
            <person name="Sombolestani A."/>
        </authorList>
    </citation>
    <scope>NUCLEOTIDE SEQUENCE [LARGE SCALE GENOMIC DNA]</scope>
    <source>
        <strain evidence="3 4">LMG 7603</strain>
    </source>
</reference>
<feature type="compositionally biased region" description="Basic and acidic residues" evidence="1">
    <location>
        <begin position="957"/>
        <end position="973"/>
    </location>
</feature>
<dbReference type="EMBL" id="JABEQG010000016">
    <property type="protein sequence ID" value="MBB2156605.1"/>
    <property type="molecule type" value="Genomic_DNA"/>
</dbReference>
<proteinExistence type="predicted"/>
<dbReference type="Gene3D" id="3.40.50.300">
    <property type="entry name" value="P-loop containing nucleotide triphosphate hydrolases"/>
    <property type="match status" value="1"/>
</dbReference>
<feature type="region of interest" description="Disordered" evidence="1">
    <location>
        <begin position="957"/>
        <end position="997"/>
    </location>
</feature>
<dbReference type="SUPFAM" id="SSF52540">
    <property type="entry name" value="P-loop containing nucleoside triphosphate hydrolases"/>
    <property type="match status" value="2"/>
</dbReference>
<feature type="compositionally biased region" description="Polar residues" evidence="1">
    <location>
        <begin position="1014"/>
        <end position="1033"/>
    </location>
</feature>
<dbReference type="RefSeq" id="WP_183115836.1">
    <property type="nucleotide sequence ID" value="NZ_JABEQG010000016.1"/>
</dbReference>
<name>A0A7W4I5K8_GLUDI</name>
<organism evidence="3 4">
    <name type="scientific">Gluconacetobacter diazotrophicus</name>
    <name type="common">Acetobacter diazotrophicus</name>
    <dbReference type="NCBI Taxonomy" id="33996"/>
    <lineage>
        <taxon>Bacteria</taxon>
        <taxon>Pseudomonadati</taxon>
        <taxon>Pseudomonadota</taxon>
        <taxon>Alphaproteobacteria</taxon>
        <taxon>Acetobacterales</taxon>
        <taxon>Acetobacteraceae</taxon>
        <taxon>Gluconacetobacter</taxon>
    </lineage>
</organism>
<accession>A0A7W4I5K8</accession>
<evidence type="ECO:0000313" key="3">
    <source>
        <dbReference type="EMBL" id="MBB2156605.1"/>
    </source>
</evidence>
<dbReference type="Proteomes" id="UP000550787">
    <property type="component" value="Unassembled WGS sequence"/>
</dbReference>
<protein>
    <submittedName>
        <fullName evidence="3">Relaxase domain-containing protein</fullName>
    </submittedName>
</protein>
<evidence type="ECO:0000259" key="2">
    <source>
        <dbReference type="Pfam" id="PF08751"/>
    </source>
</evidence>
<dbReference type="InterPro" id="IPR027417">
    <property type="entry name" value="P-loop_NTPase"/>
</dbReference>
<evidence type="ECO:0000256" key="1">
    <source>
        <dbReference type="SAM" id="MobiDB-lite"/>
    </source>
</evidence>
<evidence type="ECO:0000313" key="4">
    <source>
        <dbReference type="Proteomes" id="UP000550787"/>
    </source>
</evidence>
<dbReference type="NCBIfam" id="NF041492">
    <property type="entry name" value="MobF"/>
    <property type="match status" value="1"/>
</dbReference>
<dbReference type="SUPFAM" id="SSF55464">
    <property type="entry name" value="Origin of replication-binding domain, RBD-like"/>
    <property type="match status" value="1"/>
</dbReference>
<feature type="compositionally biased region" description="Basic and acidic residues" evidence="1">
    <location>
        <begin position="982"/>
        <end position="997"/>
    </location>
</feature>